<comment type="caution">
    <text evidence="3">The sequence shown here is derived from an EMBL/GenBank/DDBJ whole genome shotgun (WGS) entry which is preliminary data.</text>
</comment>
<dbReference type="Pfam" id="PF07576">
    <property type="entry name" value="BRAP2"/>
    <property type="match status" value="1"/>
</dbReference>
<gene>
    <name evidence="3" type="ORF">CK203_091974</name>
</gene>
<dbReference type="PANTHER" id="PTHR24007">
    <property type="entry name" value="BRCA1-ASSOCIATED PROTEIN"/>
    <property type="match status" value="1"/>
</dbReference>
<protein>
    <recommendedName>
        <fullName evidence="2">BRCA1-associated 2/ETP1 RRM domain-containing protein</fullName>
    </recommendedName>
</protein>
<proteinExistence type="predicted"/>
<evidence type="ECO:0000256" key="1">
    <source>
        <dbReference type="SAM" id="MobiDB-lite"/>
    </source>
</evidence>
<evidence type="ECO:0000313" key="3">
    <source>
        <dbReference type="EMBL" id="RVW34028.1"/>
    </source>
</evidence>
<name>A0A438DF11_VITVI</name>
<dbReference type="PANTHER" id="PTHR24007:SF7">
    <property type="entry name" value="BRCA1-ASSOCIATED PROTEIN"/>
    <property type="match status" value="1"/>
</dbReference>
<reference evidence="3 4" key="1">
    <citation type="journal article" date="2018" name="PLoS Genet.">
        <title>Population sequencing reveals clonal diversity and ancestral inbreeding in the grapevine cultivar Chardonnay.</title>
        <authorList>
            <person name="Roach M.J."/>
            <person name="Johnson D.L."/>
            <person name="Bohlmann J."/>
            <person name="van Vuuren H.J."/>
            <person name="Jones S.J."/>
            <person name="Pretorius I.S."/>
            <person name="Schmidt S.A."/>
            <person name="Borneman A.R."/>
        </authorList>
    </citation>
    <scope>NUCLEOTIDE SEQUENCE [LARGE SCALE GENOMIC DNA]</scope>
    <source>
        <strain evidence="4">cv. Chardonnay</strain>
        <tissue evidence="3">Leaf</tissue>
    </source>
</reference>
<accession>A0A438DF11</accession>
<dbReference type="Proteomes" id="UP000288805">
    <property type="component" value="Unassembled WGS sequence"/>
</dbReference>
<dbReference type="AlphaFoldDB" id="A0A438DF11"/>
<dbReference type="InterPro" id="IPR011422">
    <property type="entry name" value="BRAP2/ETP1_RRM"/>
</dbReference>
<organism evidence="3 4">
    <name type="scientific">Vitis vinifera</name>
    <name type="common">Grape</name>
    <dbReference type="NCBI Taxonomy" id="29760"/>
    <lineage>
        <taxon>Eukaryota</taxon>
        <taxon>Viridiplantae</taxon>
        <taxon>Streptophyta</taxon>
        <taxon>Embryophyta</taxon>
        <taxon>Tracheophyta</taxon>
        <taxon>Spermatophyta</taxon>
        <taxon>Magnoliopsida</taxon>
        <taxon>eudicotyledons</taxon>
        <taxon>Gunneridae</taxon>
        <taxon>Pentapetalae</taxon>
        <taxon>rosids</taxon>
        <taxon>Vitales</taxon>
        <taxon>Vitaceae</taxon>
        <taxon>Viteae</taxon>
        <taxon>Vitis</taxon>
    </lineage>
</organism>
<evidence type="ECO:0000313" key="4">
    <source>
        <dbReference type="Proteomes" id="UP000288805"/>
    </source>
</evidence>
<evidence type="ECO:0000259" key="2">
    <source>
        <dbReference type="Pfam" id="PF07576"/>
    </source>
</evidence>
<feature type="compositionally biased region" description="Polar residues" evidence="1">
    <location>
        <begin position="1"/>
        <end position="12"/>
    </location>
</feature>
<sequence length="129" mass="14245">MSATSTSANTVAGPSPNDIFRPPSAMISDDLADDVVSNVTQLPFSSGNPRIEETRGVMHLYRDDISLSSSDLPVGRKALVCVLGVPNHMTYADFCQFCGSFIQHMLEMRIVRNDGIEDQYSILIRMFKD</sequence>
<dbReference type="EMBL" id="QGNW01001659">
    <property type="protein sequence ID" value="RVW34028.1"/>
    <property type="molecule type" value="Genomic_DNA"/>
</dbReference>
<feature type="region of interest" description="Disordered" evidence="1">
    <location>
        <begin position="1"/>
        <end position="21"/>
    </location>
</feature>
<feature type="domain" description="BRCA1-associated 2/ETP1 RRM" evidence="2">
    <location>
        <begin position="73"/>
        <end position="126"/>
    </location>
</feature>